<comment type="subcellular location">
    <subcellularLocation>
        <location evidence="1 7">Cell membrane</location>
        <topology evidence="1 7">Multi-pass membrane protein</topology>
    </subcellularLocation>
</comment>
<name>A0A3A3GME1_PANTH</name>
<evidence type="ECO:0000256" key="7">
    <source>
        <dbReference type="RuleBase" id="RU363032"/>
    </source>
</evidence>
<dbReference type="Pfam" id="PF00528">
    <property type="entry name" value="BPD_transp_1"/>
    <property type="match status" value="1"/>
</dbReference>
<dbReference type="RefSeq" id="WP_119791225.1">
    <property type="nucleotide sequence ID" value="NZ_QYZD01000002.1"/>
</dbReference>
<feature type="domain" description="ABC transmembrane type-1" evidence="8">
    <location>
        <begin position="68"/>
        <end position="258"/>
    </location>
</feature>
<dbReference type="Proteomes" id="UP000266177">
    <property type="component" value="Unassembled WGS sequence"/>
</dbReference>
<accession>A0A3A3GME1</accession>
<evidence type="ECO:0000256" key="5">
    <source>
        <dbReference type="ARBA" id="ARBA00022989"/>
    </source>
</evidence>
<feature type="transmembrane region" description="Helical" evidence="7">
    <location>
        <begin position="139"/>
        <end position="157"/>
    </location>
</feature>
<feature type="transmembrane region" description="Helical" evidence="7">
    <location>
        <begin position="237"/>
        <end position="257"/>
    </location>
</feature>
<dbReference type="InterPro" id="IPR000515">
    <property type="entry name" value="MetI-like"/>
</dbReference>
<comment type="caution">
    <text evidence="9">The sequence shown here is derived from an EMBL/GenBank/DDBJ whole genome shotgun (WGS) entry which is preliminary data.</text>
</comment>
<dbReference type="PANTHER" id="PTHR43744:SF8">
    <property type="entry name" value="SN-GLYCEROL-3-PHOSPHATE TRANSPORT SYSTEM PERMEASE PROTEIN UGPE"/>
    <property type="match status" value="1"/>
</dbReference>
<evidence type="ECO:0000256" key="2">
    <source>
        <dbReference type="ARBA" id="ARBA00022448"/>
    </source>
</evidence>
<proteinExistence type="inferred from homology"/>
<protein>
    <submittedName>
        <fullName evidence="9">Carbohydrate ABC transporter permease</fullName>
    </submittedName>
</protein>
<dbReference type="PANTHER" id="PTHR43744">
    <property type="entry name" value="ABC TRANSPORTER PERMEASE PROTEIN MG189-RELATED-RELATED"/>
    <property type="match status" value="1"/>
</dbReference>
<sequence length="273" mass="30717">MRMALSQKWVFYILLLLAAGIMFFPIVYALLASLMTTEEIMTGKLFPASFVFDNFTMALKSVPLLKFMLNSLIVSLTVMIGQIMVCSLAAYAIVFIPFKGRNFVFFLLISTMMIPWEATMIPNYLTIVGLNWVNTYQGLSMPFFALAFGVFLLRQHFLTLPQELHESAQLDGCGRLRYLVSFVVPLSLPMLSALGVYGFLTTWNMYLWPLLTTTNNSVRTVQIGLKMMQAQETNTNWPVVMAGVVIVLVPTLLFLFLSLKQLKRGLMSGALKG</sequence>
<dbReference type="PROSITE" id="PS50928">
    <property type="entry name" value="ABC_TM1"/>
    <property type="match status" value="1"/>
</dbReference>
<keyword evidence="2 7" id="KW-0813">Transport</keyword>
<reference evidence="9 10" key="1">
    <citation type="submission" date="2018-09" db="EMBL/GenBank/DDBJ databases">
        <title>Paenibacillus SK2017-BO5.</title>
        <authorList>
            <person name="Piskunova J.V."/>
            <person name="Dubiley S.A."/>
            <person name="Severinov K.V."/>
        </authorList>
    </citation>
    <scope>NUCLEOTIDE SEQUENCE [LARGE SCALE GENOMIC DNA]</scope>
    <source>
        <strain evidence="9 10">BO5</strain>
    </source>
</reference>
<organism evidence="9 10">
    <name type="scientific">Paenibacillus thiaminolyticus</name>
    <name type="common">Bacillus thiaminolyticus</name>
    <dbReference type="NCBI Taxonomy" id="49283"/>
    <lineage>
        <taxon>Bacteria</taxon>
        <taxon>Bacillati</taxon>
        <taxon>Bacillota</taxon>
        <taxon>Bacilli</taxon>
        <taxon>Bacillales</taxon>
        <taxon>Paenibacillaceae</taxon>
        <taxon>Paenibacillus</taxon>
    </lineage>
</organism>
<keyword evidence="4 7" id="KW-0812">Transmembrane</keyword>
<keyword evidence="6 7" id="KW-0472">Membrane</keyword>
<dbReference type="OrthoDB" id="9771544at2"/>
<keyword evidence="5 7" id="KW-1133">Transmembrane helix</keyword>
<dbReference type="CDD" id="cd06261">
    <property type="entry name" value="TM_PBP2"/>
    <property type="match status" value="1"/>
</dbReference>
<feature type="transmembrane region" description="Helical" evidence="7">
    <location>
        <begin position="9"/>
        <end position="31"/>
    </location>
</feature>
<evidence type="ECO:0000259" key="8">
    <source>
        <dbReference type="PROSITE" id="PS50928"/>
    </source>
</evidence>
<evidence type="ECO:0000256" key="4">
    <source>
        <dbReference type="ARBA" id="ARBA00022692"/>
    </source>
</evidence>
<evidence type="ECO:0000313" key="9">
    <source>
        <dbReference type="EMBL" id="RJG26153.1"/>
    </source>
</evidence>
<evidence type="ECO:0000256" key="6">
    <source>
        <dbReference type="ARBA" id="ARBA00023136"/>
    </source>
</evidence>
<dbReference type="AlphaFoldDB" id="A0A3A3GME1"/>
<dbReference type="InterPro" id="IPR035906">
    <property type="entry name" value="MetI-like_sf"/>
</dbReference>
<dbReference type="EMBL" id="QYZD01000002">
    <property type="protein sequence ID" value="RJG26153.1"/>
    <property type="molecule type" value="Genomic_DNA"/>
</dbReference>
<evidence type="ECO:0000313" key="10">
    <source>
        <dbReference type="Proteomes" id="UP000266177"/>
    </source>
</evidence>
<feature type="transmembrane region" description="Helical" evidence="7">
    <location>
        <begin position="72"/>
        <end position="96"/>
    </location>
</feature>
<dbReference type="GO" id="GO:0055085">
    <property type="term" value="P:transmembrane transport"/>
    <property type="evidence" value="ECO:0007669"/>
    <property type="project" value="InterPro"/>
</dbReference>
<feature type="transmembrane region" description="Helical" evidence="7">
    <location>
        <begin position="178"/>
        <end position="200"/>
    </location>
</feature>
<comment type="similarity">
    <text evidence="7">Belongs to the binding-protein-dependent transport system permease family.</text>
</comment>
<evidence type="ECO:0000256" key="1">
    <source>
        <dbReference type="ARBA" id="ARBA00004651"/>
    </source>
</evidence>
<dbReference type="Gene3D" id="1.10.3720.10">
    <property type="entry name" value="MetI-like"/>
    <property type="match status" value="1"/>
</dbReference>
<gene>
    <name evidence="9" type="ORF">DQX05_04495</name>
</gene>
<feature type="transmembrane region" description="Helical" evidence="7">
    <location>
        <begin position="103"/>
        <end position="127"/>
    </location>
</feature>
<keyword evidence="3" id="KW-1003">Cell membrane</keyword>
<dbReference type="SUPFAM" id="SSF161098">
    <property type="entry name" value="MetI-like"/>
    <property type="match status" value="1"/>
</dbReference>
<dbReference type="GO" id="GO:0005886">
    <property type="term" value="C:plasma membrane"/>
    <property type="evidence" value="ECO:0007669"/>
    <property type="project" value="UniProtKB-SubCell"/>
</dbReference>
<evidence type="ECO:0000256" key="3">
    <source>
        <dbReference type="ARBA" id="ARBA00022475"/>
    </source>
</evidence>